<dbReference type="Proteomes" id="UP001597472">
    <property type="component" value="Unassembled WGS sequence"/>
</dbReference>
<name>A0ABW5KVU1_9FLAO</name>
<organism evidence="1 2">
    <name type="scientific">Bizionia sediminis</name>
    <dbReference type="NCBI Taxonomy" id="1737064"/>
    <lineage>
        <taxon>Bacteria</taxon>
        <taxon>Pseudomonadati</taxon>
        <taxon>Bacteroidota</taxon>
        <taxon>Flavobacteriia</taxon>
        <taxon>Flavobacteriales</taxon>
        <taxon>Flavobacteriaceae</taxon>
        <taxon>Bizionia</taxon>
    </lineage>
</organism>
<reference evidence="2" key="1">
    <citation type="journal article" date="2019" name="Int. J. Syst. Evol. Microbiol.">
        <title>The Global Catalogue of Microorganisms (GCM) 10K type strain sequencing project: providing services to taxonomists for standard genome sequencing and annotation.</title>
        <authorList>
            <consortium name="The Broad Institute Genomics Platform"/>
            <consortium name="The Broad Institute Genome Sequencing Center for Infectious Disease"/>
            <person name="Wu L."/>
            <person name="Ma J."/>
        </authorList>
    </citation>
    <scope>NUCLEOTIDE SEQUENCE [LARGE SCALE GENOMIC DNA]</scope>
    <source>
        <strain evidence="2">KCTC 42587</strain>
    </source>
</reference>
<sequence length="164" mass="19223">MGIFDFLKNRKKTEKSEHVKTFIVDNLYTISAVNSFHKVDSEKFRIETENGNTYLTISNFELTEYGGNIEEIKSEDLKHQVLPLYEKFVNEGNYKKVGDLTIEKNYISQSFINPNDETEYHLTTMNNFNGRLIVSNFIMNSIADYSENNRKIFLYSFLTMKPIN</sequence>
<gene>
    <name evidence="1" type="ORF">ACFSQP_13050</name>
</gene>
<dbReference type="RefSeq" id="WP_376895214.1">
    <property type="nucleotide sequence ID" value="NZ_JBHULS010000018.1"/>
</dbReference>
<proteinExistence type="predicted"/>
<protein>
    <submittedName>
        <fullName evidence="1">Uncharacterized protein</fullName>
    </submittedName>
</protein>
<accession>A0ABW5KVU1</accession>
<evidence type="ECO:0000313" key="2">
    <source>
        <dbReference type="Proteomes" id="UP001597472"/>
    </source>
</evidence>
<dbReference type="EMBL" id="JBHULS010000018">
    <property type="protein sequence ID" value="MFD2552736.1"/>
    <property type="molecule type" value="Genomic_DNA"/>
</dbReference>
<comment type="caution">
    <text evidence="1">The sequence shown here is derived from an EMBL/GenBank/DDBJ whole genome shotgun (WGS) entry which is preliminary data.</text>
</comment>
<keyword evidence="2" id="KW-1185">Reference proteome</keyword>
<evidence type="ECO:0000313" key="1">
    <source>
        <dbReference type="EMBL" id="MFD2552736.1"/>
    </source>
</evidence>